<keyword evidence="2" id="KW-0719">Serine esterase</keyword>
<name>A0AAV9W8M1_9PEZI</name>
<protein>
    <recommendedName>
        <fullName evidence="8">Carboxylic ester hydrolase</fullName>
        <ecNumber evidence="8">3.1.1.-</ecNumber>
    </recommendedName>
</protein>
<evidence type="ECO:0000256" key="2">
    <source>
        <dbReference type="ARBA" id="ARBA00022487"/>
    </source>
</evidence>
<dbReference type="EC" id="3.1.1.-" evidence="8"/>
<comment type="similarity">
    <text evidence="1 8">Belongs to the tannase family.</text>
</comment>
<dbReference type="EMBL" id="JAVHJL010000004">
    <property type="protein sequence ID" value="KAK6504533.1"/>
    <property type="molecule type" value="Genomic_DNA"/>
</dbReference>
<organism evidence="9 10">
    <name type="scientific">Arthrobotrys musiformis</name>
    <dbReference type="NCBI Taxonomy" id="47236"/>
    <lineage>
        <taxon>Eukaryota</taxon>
        <taxon>Fungi</taxon>
        <taxon>Dikarya</taxon>
        <taxon>Ascomycota</taxon>
        <taxon>Pezizomycotina</taxon>
        <taxon>Orbiliomycetes</taxon>
        <taxon>Orbiliales</taxon>
        <taxon>Orbiliaceae</taxon>
        <taxon>Arthrobotrys</taxon>
    </lineage>
</organism>
<keyword evidence="7" id="KW-1015">Disulfide bond</keyword>
<evidence type="ECO:0000256" key="3">
    <source>
        <dbReference type="ARBA" id="ARBA00022723"/>
    </source>
</evidence>
<keyword evidence="4" id="KW-0732">Signal</keyword>
<accession>A0AAV9W8M1</accession>
<dbReference type="PANTHER" id="PTHR33938">
    <property type="entry name" value="FERULOYL ESTERASE B-RELATED"/>
    <property type="match status" value="1"/>
</dbReference>
<dbReference type="Proteomes" id="UP001370758">
    <property type="component" value="Unassembled WGS sequence"/>
</dbReference>
<dbReference type="InterPro" id="IPR011118">
    <property type="entry name" value="Tannase/feruloyl_esterase"/>
</dbReference>
<keyword evidence="5 8" id="KW-0378">Hydrolase</keyword>
<dbReference type="Gene3D" id="3.40.50.1820">
    <property type="entry name" value="alpha/beta hydrolase"/>
    <property type="match status" value="1"/>
</dbReference>
<keyword evidence="3" id="KW-0479">Metal-binding</keyword>
<evidence type="ECO:0000313" key="9">
    <source>
        <dbReference type="EMBL" id="KAK6504533.1"/>
    </source>
</evidence>
<evidence type="ECO:0000256" key="4">
    <source>
        <dbReference type="ARBA" id="ARBA00022729"/>
    </source>
</evidence>
<dbReference type="GO" id="GO:0030600">
    <property type="term" value="F:feruloyl esterase activity"/>
    <property type="evidence" value="ECO:0007669"/>
    <property type="project" value="UniProtKB-ARBA"/>
</dbReference>
<reference evidence="9 10" key="1">
    <citation type="submission" date="2023-08" db="EMBL/GenBank/DDBJ databases">
        <authorList>
            <person name="Palmer J.M."/>
        </authorList>
    </citation>
    <scope>NUCLEOTIDE SEQUENCE [LARGE SCALE GENOMIC DNA]</scope>
    <source>
        <strain evidence="9 10">TWF481</strain>
    </source>
</reference>
<evidence type="ECO:0000256" key="8">
    <source>
        <dbReference type="RuleBase" id="RU361238"/>
    </source>
</evidence>
<dbReference type="PANTHER" id="PTHR33938:SF13">
    <property type="entry name" value="CARBOXYLIC ESTER HYDROLASE"/>
    <property type="match status" value="1"/>
</dbReference>
<evidence type="ECO:0000256" key="1">
    <source>
        <dbReference type="ARBA" id="ARBA00006249"/>
    </source>
</evidence>
<evidence type="ECO:0000256" key="5">
    <source>
        <dbReference type="ARBA" id="ARBA00022801"/>
    </source>
</evidence>
<sequence>MAACSTGAITYPTVFGAEFLSMEVNLVTNYSQYVHKGYYVNHGAVNVTNINFCNVTLEYTHPGQNENIKVQVWLPIENWNARLQAIGGGGWQAGLYAPSLMGMTAAIGEGYSAISTDAGLGSAVFPYEWALLSPGNVNLYLLQDLASVSLNDMAIIGKTISAEFYGSFPEYSYFSGCSQGGRQGLMLAQRYPNAFDGIAASAPAINWNNFVFSTLWPSFVMRSLKEYPPACEFDAITEAVIEACDSLDGVADGIIADIDECCFNPTSMVGKTINCSTFDNAPWSISSAAASVIRAAWSGPKKFDNSDIWFGVGKDTSTTTSSIQQGIISTICDLNRTCNGGSFELAEAWIKLFILKNASSDLSNMNHGDFDRAAQLSTQMYDSIIGTNDPDLSAFRNRGGKLISYHGTADGIIPIKGSLHYYDSVTALDPNVHDFFRLFTSPGLGHCFGGNGAYPDGTFDAMRKWVEDGIAPEILNATTVGTVPILVRPLCPYPMKQNYDGVGNHSLGLGFSCK</sequence>
<dbReference type="InterPro" id="IPR029058">
    <property type="entry name" value="AB_hydrolase_fold"/>
</dbReference>
<dbReference type="SUPFAM" id="SSF53474">
    <property type="entry name" value="alpha/beta-Hydrolases"/>
    <property type="match status" value="1"/>
</dbReference>
<evidence type="ECO:0000313" key="10">
    <source>
        <dbReference type="Proteomes" id="UP001370758"/>
    </source>
</evidence>
<dbReference type="AlphaFoldDB" id="A0AAV9W8M1"/>
<dbReference type="Pfam" id="PF07519">
    <property type="entry name" value="Tannase"/>
    <property type="match status" value="1"/>
</dbReference>
<dbReference type="GO" id="GO:0046872">
    <property type="term" value="F:metal ion binding"/>
    <property type="evidence" value="ECO:0007669"/>
    <property type="project" value="UniProtKB-KW"/>
</dbReference>
<gene>
    <name evidence="9" type="ORF">TWF481_006474</name>
</gene>
<evidence type="ECO:0000256" key="7">
    <source>
        <dbReference type="ARBA" id="ARBA00023157"/>
    </source>
</evidence>
<comment type="caution">
    <text evidence="9">The sequence shown here is derived from an EMBL/GenBank/DDBJ whole genome shotgun (WGS) entry which is preliminary data.</text>
</comment>
<proteinExistence type="inferred from homology"/>
<keyword evidence="10" id="KW-1185">Reference proteome</keyword>
<evidence type="ECO:0000256" key="6">
    <source>
        <dbReference type="ARBA" id="ARBA00022837"/>
    </source>
</evidence>
<keyword evidence="6" id="KW-0106">Calcium</keyword>